<reference evidence="3 4" key="1">
    <citation type="submission" date="2019-01" db="EMBL/GenBank/DDBJ databases">
        <title>Draft genome sequence of Psathyrella aberdarensis IHI B618.</title>
        <authorList>
            <person name="Buettner E."/>
            <person name="Kellner H."/>
        </authorList>
    </citation>
    <scope>NUCLEOTIDE SEQUENCE [LARGE SCALE GENOMIC DNA]</scope>
    <source>
        <strain evidence="3 4">IHI B618</strain>
    </source>
</reference>
<dbReference type="AlphaFoldDB" id="A0A4Q2D350"/>
<dbReference type="OrthoDB" id="3060861at2759"/>
<keyword evidence="4" id="KW-1185">Reference proteome</keyword>
<proteinExistence type="predicted"/>
<comment type="caution">
    <text evidence="3">The sequence shown here is derived from an EMBL/GenBank/DDBJ whole genome shotgun (WGS) entry which is preliminary data.</text>
</comment>
<protein>
    <submittedName>
        <fullName evidence="3">Uncharacterized protein</fullName>
    </submittedName>
</protein>
<sequence length="388" mass="41100">MYLGPDGDRLPCAPRVEIGYISLPNKYPIQSNEIRNEGTMRTSPRKKGRSRKEVSTPPQTVSKSKRQPARCHKCPGKPLRSECEHGRKKTVDLARGSDGAGVPQASTAPPTVPATPFAPSNPYLGSYASATSTGGYALNPQLDSLAPSVGLGAFQGAGFTFHPLLHQQFAPGALGTGGSHGALPYAGQGLVPSSQGTHPQSSLAGNLSGLLIPPQQPSMLPLDPALAAQSGGQAAPVIPTQPATTLPAAGLSSPAAEGYDEDSDESESEPERNSNQTRTPGQPKKKRVYPSNRNPIYGNIDGVGRGNRVIILKRADRAQNIQYEKEKEQALQKIQEANERIGKAVEQAERAQSEAQRLREELDARDRLLRDIYGATSAAAGVQLGANN</sequence>
<feature type="region of interest" description="Disordered" evidence="2">
    <location>
        <begin position="25"/>
        <end position="117"/>
    </location>
</feature>
<dbReference type="Proteomes" id="UP000290288">
    <property type="component" value="Unassembled WGS sequence"/>
</dbReference>
<feature type="compositionally biased region" description="Basic residues" evidence="2">
    <location>
        <begin position="63"/>
        <end position="75"/>
    </location>
</feature>
<evidence type="ECO:0000256" key="1">
    <source>
        <dbReference type="SAM" id="Coils"/>
    </source>
</evidence>
<feature type="region of interest" description="Disordered" evidence="2">
    <location>
        <begin position="186"/>
        <end position="300"/>
    </location>
</feature>
<feature type="compositionally biased region" description="Polar residues" evidence="2">
    <location>
        <begin position="191"/>
        <end position="205"/>
    </location>
</feature>
<feature type="compositionally biased region" description="Low complexity" evidence="2">
    <location>
        <begin position="103"/>
        <end position="117"/>
    </location>
</feature>
<dbReference type="EMBL" id="SDEE01001096">
    <property type="protein sequence ID" value="RXW12856.1"/>
    <property type="molecule type" value="Genomic_DNA"/>
</dbReference>
<feature type="coiled-coil region" evidence="1">
    <location>
        <begin position="313"/>
        <end position="368"/>
    </location>
</feature>
<evidence type="ECO:0000313" key="4">
    <source>
        <dbReference type="Proteomes" id="UP000290288"/>
    </source>
</evidence>
<evidence type="ECO:0000256" key="2">
    <source>
        <dbReference type="SAM" id="MobiDB-lite"/>
    </source>
</evidence>
<feature type="compositionally biased region" description="Basic and acidic residues" evidence="2">
    <location>
        <begin position="79"/>
        <end position="92"/>
    </location>
</feature>
<name>A0A4Q2D350_9AGAR</name>
<accession>A0A4Q2D350</accession>
<evidence type="ECO:0000313" key="3">
    <source>
        <dbReference type="EMBL" id="RXW12856.1"/>
    </source>
</evidence>
<gene>
    <name evidence="3" type="ORF">EST38_g12998</name>
</gene>
<organism evidence="3 4">
    <name type="scientific">Candolleomyces aberdarensis</name>
    <dbReference type="NCBI Taxonomy" id="2316362"/>
    <lineage>
        <taxon>Eukaryota</taxon>
        <taxon>Fungi</taxon>
        <taxon>Dikarya</taxon>
        <taxon>Basidiomycota</taxon>
        <taxon>Agaricomycotina</taxon>
        <taxon>Agaricomycetes</taxon>
        <taxon>Agaricomycetidae</taxon>
        <taxon>Agaricales</taxon>
        <taxon>Agaricineae</taxon>
        <taxon>Psathyrellaceae</taxon>
        <taxon>Candolleomyces</taxon>
    </lineage>
</organism>
<feature type="compositionally biased region" description="Acidic residues" evidence="2">
    <location>
        <begin position="258"/>
        <end position="268"/>
    </location>
</feature>
<keyword evidence="1" id="KW-0175">Coiled coil</keyword>